<comment type="similarity">
    <text evidence="3">Belongs to the class-V pyridoxal-phosphate-dependent aminotransferase family. SerC subfamily.</text>
</comment>
<evidence type="ECO:0000313" key="15">
    <source>
        <dbReference type="Proteomes" id="UP000838878"/>
    </source>
</evidence>
<dbReference type="GO" id="GO:0030170">
    <property type="term" value="F:pyridoxal phosphate binding"/>
    <property type="evidence" value="ECO:0007669"/>
    <property type="project" value="TreeGrafter"/>
</dbReference>
<keyword evidence="4 12" id="KW-0032">Aminotransferase</keyword>
<dbReference type="Gene3D" id="3.90.1150.10">
    <property type="entry name" value="Aspartate Aminotransferase, domain 1"/>
    <property type="match status" value="1"/>
</dbReference>
<dbReference type="PANTHER" id="PTHR43247">
    <property type="entry name" value="PHOSPHOSERINE AMINOTRANSFERASE"/>
    <property type="match status" value="1"/>
</dbReference>
<dbReference type="HAMAP" id="MF_00160">
    <property type="entry name" value="SerC_aminotrans_5"/>
    <property type="match status" value="1"/>
</dbReference>
<dbReference type="NCBIfam" id="TIGR01364">
    <property type="entry name" value="serC_1"/>
    <property type="match status" value="1"/>
</dbReference>
<evidence type="ECO:0000256" key="12">
    <source>
        <dbReference type="RuleBase" id="RU004505"/>
    </source>
</evidence>
<comment type="cofactor">
    <cofactor evidence="1 11">
        <name>pyridoxal 5'-phosphate</name>
        <dbReference type="ChEBI" id="CHEBI:597326"/>
    </cofactor>
</comment>
<dbReference type="InterPro" id="IPR015421">
    <property type="entry name" value="PyrdxlP-dep_Trfase_major"/>
</dbReference>
<evidence type="ECO:0000256" key="5">
    <source>
        <dbReference type="ARBA" id="ARBA00022605"/>
    </source>
</evidence>
<dbReference type="InterPro" id="IPR000192">
    <property type="entry name" value="Aminotrans_V_dom"/>
</dbReference>
<sequence>MVKIHNFGAGPAKLPEEVYDVLQKEFTDFDGTGISLLETSHRTAPYLKLNKDVQDVVRKLLDVPSNYKILFLSGGGQGQFSAVPLNLISRTGTADYVVTGAWSAKAAKEAKKYGKVNLVLPPTDRYVDIPDQSTWNLDPNASYVHICTNETIHGIEFDFIPDTKGVPLVADMSSNFMSKKVDVSKFGVIYGGAQKNIGTAGVALVIVREDLLNQALPVCPSILDWTVNAKADSILNTPPMFAIQVMGRVLQWIDRLGGLDKMAELAEKKSSLVYDAIEQSNGFYYAPVAKNVRSKMNIPFRIGSQSGDDALEKEFLKGAEALSLIQLKGHRDVGGIRASTYNAVTVEEVETLVKYMKEFYAKHAK</sequence>
<keyword evidence="5 12" id="KW-0028">Amino-acid biosynthesis</keyword>
<dbReference type="Proteomes" id="UP000838878">
    <property type="component" value="Chromosome 5"/>
</dbReference>
<dbReference type="PANTHER" id="PTHR43247:SF1">
    <property type="entry name" value="PHOSPHOSERINE AMINOTRANSFERASE"/>
    <property type="match status" value="1"/>
</dbReference>
<evidence type="ECO:0000256" key="2">
    <source>
        <dbReference type="ARBA" id="ARBA00005099"/>
    </source>
</evidence>
<dbReference type="SUPFAM" id="SSF53383">
    <property type="entry name" value="PLP-dependent transferases"/>
    <property type="match status" value="1"/>
</dbReference>
<dbReference type="GO" id="GO:0006564">
    <property type="term" value="P:L-serine biosynthetic process"/>
    <property type="evidence" value="ECO:0007669"/>
    <property type="project" value="UniProtKB-KW"/>
</dbReference>
<accession>A0A8J9URS0</accession>
<keyword evidence="8 12" id="KW-0718">Serine biosynthesis</keyword>
<gene>
    <name evidence="14" type="ORF">BINO364_LOCUS10823</name>
</gene>
<evidence type="ECO:0000256" key="7">
    <source>
        <dbReference type="ARBA" id="ARBA00022898"/>
    </source>
</evidence>
<dbReference type="FunFam" id="3.90.1150.10:FF:000006">
    <property type="entry name" value="Phosphoserine aminotransferase"/>
    <property type="match status" value="1"/>
</dbReference>
<evidence type="ECO:0000256" key="9">
    <source>
        <dbReference type="ARBA" id="ARBA00047630"/>
    </source>
</evidence>
<dbReference type="EMBL" id="OV170225">
    <property type="protein sequence ID" value="CAH0725211.1"/>
    <property type="molecule type" value="Genomic_DNA"/>
</dbReference>
<comment type="catalytic activity">
    <reaction evidence="10 12">
        <text>O-phospho-L-serine + 2-oxoglutarate = 3-phosphooxypyruvate + L-glutamate</text>
        <dbReference type="Rhea" id="RHEA:14329"/>
        <dbReference type="ChEBI" id="CHEBI:16810"/>
        <dbReference type="ChEBI" id="CHEBI:18110"/>
        <dbReference type="ChEBI" id="CHEBI:29985"/>
        <dbReference type="ChEBI" id="CHEBI:57524"/>
        <dbReference type="EC" id="2.6.1.52"/>
    </reaction>
</comment>
<dbReference type="UniPathway" id="UPA00135">
    <property type="reaction ID" value="UER00197"/>
</dbReference>
<proteinExistence type="inferred from homology"/>
<evidence type="ECO:0000256" key="3">
    <source>
        <dbReference type="ARBA" id="ARBA00006904"/>
    </source>
</evidence>
<keyword evidence="6 12" id="KW-0808">Transferase</keyword>
<dbReference type="Gene3D" id="3.40.640.10">
    <property type="entry name" value="Type I PLP-dependent aspartate aminotransferase-like (Major domain)"/>
    <property type="match status" value="1"/>
</dbReference>
<dbReference type="EC" id="2.6.1.52" evidence="12"/>
<evidence type="ECO:0000256" key="8">
    <source>
        <dbReference type="ARBA" id="ARBA00023299"/>
    </source>
</evidence>
<evidence type="ECO:0000259" key="13">
    <source>
        <dbReference type="Pfam" id="PF00266"/>
    </source>
</evidence>
<dbReference type="FunFam" id="3.40.640.10:FF:000010">
    <property type="entry name" value="Phosphoserine aminotransferase"/>
    <property type="match status" value="1"/>
</dbReference>
<evidence type="ECO:0000256" key="4">
    <source>
        <dbReference type="ARBA" id="ARBA00022576"/>
    </source>
</evidence>
<reference evidence="14" key="1">
    <citation type="submission" date="2021-12" db="EMBL/GenBank/DDBJ databases">
        <authorList>
            <person name="Martin H S."/>
        </authorList>
    </citation>
    <scope>NUCLEOTIDE SEQUENCE</scope>
</reference>
<comment type="catalytic activity">
    <reaction evidence="9">
        <text>4-(phosphooxy)-L-threonine + 2-oxoglutarate = (R)-3-hydroxy-2-oxo-4-phosphooxybutanoate + L-glutamate</text>
        <dbReference type="Rhea" id="RHEA:16573"/>
        <dbReference type="ChEBI" id="CHEBI:16810"/>
        <dbReference type="ChEBI" id="CHEBI:29985"/>
        <dbReference type="ChEBI" id="CHEBI:58452"/>
        <dbReference type="ChEBI" id="CHEBI:58538"/>
        <dbReference type="EC" id="2.6.1.52"/>
    </reaction>
</comment>
<name>A0A8J9URS0_9NEOP</name>
<dbReference type="InterPro" id="IPR020578">
    <property type="entry name" value="Aminotrans_V_PyrdxlP_BS"/>
</dbReference>
<dbReference type="OrthoDB" id="1703350at2759"/>
<dbReference type="InterPro" id="IPR015424">
    <property type="entry name" value="PyrdxlP-dep_Trfase"/>
</dbReference>
<dbReference type="GO" id="GO:0004648">
    <property type="term" value="F:O-phospho-L-serine:2-oxoglutarate aminotransferase activity"/>
    <property type="evidence" value="ECO:0007669"/>
    <property type="project" value="UniProtKB-EC"/>
</dbReference>
<dbReference type="UniPathway" id="UPA00244">
    <property type="reaction ID" value="UER00311"/>
</dbReference>
<evidence type="ECO:0000256" key="6">
    <source>
        <dbReference type="ARBA" id="ARBA00022679"/>
    </source>
</evidence>
<dbReference type="InterPro" id="IPR022278">
    <property type="entry name" value="Pser_aminoTfrase"/>
</dbReference>
<dbReference type="AlphaFoldDB" id="A0A8J9URS0"/>
<feature type="non-terminal residue" evidence="14">
    <location>
        <position position="365"/>
    </location>
</feature>
<organism evidence="14 15">
    <name type="scientific">Brenthis ino</name>
    <name type="common">lesser marbled fritillary</name>
    <dbReference type="NCBI Taxonomy" id="405034"/>
    <lineage>
        <taxon>Eukaryota</taxon>
        <taxon>Metazoa</taxon>
        <taxon>Ecdysozoa</taxon>
        <taxon>Arthropoda</taxon>
        <taxon>Hexapoda</taxon>
        <taxon>Insecta</taxon>
        <taxon>Pterygota</taxon>
        <taxon>Neoptera</taxon>
        <taxon>Endopterygota</taxon>
        <taxon>Lepidoptera</taxon>
        <taxon>Glossata</taxon>
        <taxon>Ditrysia</taxon>
        <taxon>Papilionoidea</taxon>
        <taxon>Nymphalidae</taxon>
        <taxon>Heliconiinae</taxon>
        <taxon>Argynnini</taxon>
        <taxon>Brenthis</taxon>
    </lineage>
</organism>
<evidence type="ECO:0000256" key="1">
    <source>
        <dbReference type="ARBA" id="ARBA00001933"/>
    </source>
</evidence>
<keyword evidence="7" id="KW-0663">Pyridoxal phosphate</keyword>
<dbReference type="NCBIfam" id="NF003764">
    <property type="entry name" value="PRK05355.1"/>
    <property type="match status" value="1"/>
</dbReference>
<evidence type="ECO:0000256" key="11">
    <source>
        <dbReference type="RuleBase" id="RU004504"/>
    </source>
</evidence>
<dbReference type="Pfam" id="PF00266">
    <property type="entry name" value="Aminotran_5"/>
    <property type="match status" value="1"/>
</dbReference>
<dbReference type="PIRSF" id="PIRSF000525">
    <property type="entry name" value="SerC"/>
    <property type="match status" value="1"/>
</dbReference>
<comment type="pathway">
    <text evidence="2 12">Amino-acid biosynthesis; L-serine biosynthesis; L-serine from 3-phospho-D-glycerate: step 2/3.</text>
</comment>
<dbReference type="PROSITE" id="PS00595">
    <property type="entry name" value="AA_TRANSFER_CLASS_5"/>
    <property type="match status" value="1"/>
</dbReference>
<evidence type="ECO:0000313" key="14">
    <source>
        <dbReference type="EMBL" id="CAH0725211.1"/>
    </source>
</evidence>
<dbReference type="GO" id="GO:0005737">
    <property type="term" value="C:cytoplasm"/>
    <property type="evidence" value="ECO:0007669"/>
    <property type="project" value="TreeGrafter"/>
</dbReference>
<evidence type="ECO:0000256" key="10">
    <source>
        <dbReference type="ARBA" id="ARBA00049007"/>
    </source>
</evidence>
<dbReference type="InterPro" id="IPR015422">
    <property type="entry name" value="PyrdxlP-dep_Trfase_small"/>
</dbReference>
<feature type="domain" description="Aminotransferase class V" evidence="13">
    <location>
        <begin position="5"/>
        <end position="352"/>
    </location>
</feature>
<keyword evidence="15" id="KW-1185">Reference proteome</keyword>
<protein>
    <recommendedName>
        <fullName evidence="12">Phosphoserine aminotransferase</fullName>
        <ecNumber evidence="12">2.6.1.52</ecNumber>
    </recommendedName>
</protein>